<organism evidence="3 4">
    <name type="scientific">Sellimonas catena</name>
    <dbReference type="NCBI Taxonomy" id="2994035"/>
    <lineage>
        <taxon>Bacteria</taxon>
        <taxon>Bacillati</taxon>
        <taxon>Bacillota</taxon>
        <taxon>Clostridia</taxon>
        <taxon>Lachnospirales</taxon>
        <taxon>Lachnospiraceae</taxon>
        <taxon>Sellimonas</taxon>
    </lineage>
</organism>
<dbReference type="AlphaFoldDB" id="A0A9W6CHH8"/>
<feature type="domain" description="Nitroreductase" evidence="1">
    <location>
        <begin position="8"/>
        <end position="61"/>
    </location>
</feature>
<dbReference type="RefSeq" id="WP_087169067.1">
    <property type="nucleotide sequence ID" value="NZ_BSBO01000004.1"/>
</dbReference>
<name>A0A9W6CHH8_9FIRM</name>
<comment type="caution">
    <text evidence="3">The sequence shown here is derived from an EMBL/GenBank/DDBJ whole genome shotgun (WGS) entry which is preliminary data.</text>
</comment>
<sequence>MELLELMRTRHSIRSYGDAPVSEEDITKILQAGMLSASGKAIRPWEFIVVTDKDVLQKMSDCRAGSVKMLKEAACAIVVVGNEDASDVWIEDCSAVMSNMHLMAHALGLGSCWVQGRLRKAEDGRDTEAFVRDILGYPENYKLQAILTVGVPAEEKKPYELSDLPTEKIHYGKF</sequence>
<evidence type="ECO:0000313" key="3">
    <source>
        <dbReference type="EMBL" id="GLG90058.1"/>
    </source>
</evidence>
<dbReference type="EMBL" id="BSBO01000004">
    <property type="protein sequence ID" value="GLG03462.1"/>
    <property type="molecule type" value="Genomic_DNA"/>
</dbReference>
<dbReference type="InterPro" id="IPR050627">
    <property type="entry name" value="Nitroreductase/BluB"/>
</dbReference>
<feature type="domain" description="Nitroreductase" evidence="1">
    <location>
        <begin position="65"/>
        <end position="150"/>
    </location>
</feature>
<keyword evidence="5" id="KW-1185">Reference proteome</keyword>
<accession>A0A9W6CHH8</accession>
<dbReference type="Proteomes" id="UP001145094">
    <property type="component" value="Unassembled WGS sequence"/>
</dbReference>
<reference evidence="2" key="1">
    <citation type="submission" date="2022-11" db="EMBL/GenBank/DDBJ databases">
        <title>Draft genome sequence of Sellimonas catena strain 12EGH17.</title>
        <authorList>
            <person name="Hisatomi A."/>
            <person name="Ohkuma M."/>
            <person name="Sakamoto M."/>
        </authorList>
    </citation>
    <scope>NUCLEOTIDE SEQUENCE</scope>
    <source>
        <strain evidence="2">12EGH17</strain>
    </source>
</reference>
<evidence type="ECO:0000313" key="4">
    <source>
        <dbReference type="Proteomes" id="UP001145094"/>
    </source>
</evidence>
<dbReference type="CDD" id="cd02151">
    <property type="entry name" value="nitroreductase"/>
    <property type="match status" value="1"/>
</dbReference>
<evidence type="ECO:0000313" key="2">
    <source>
        <dbReference type="EMBL" id="GLG03462.1"/>
    </source>
</evidence>
<evidence type="ECO:0000313" key="5">
    <source>
        <dbReference type="Proteomes" id="UP001145145"/>
    </source>
</evidence>
<dbReference type="Pfam" id="PF00881">
    <property type="entry name" value="Nitroreductase"/>
    <property type="match status" value="2"/>
</dbReference>
<dbReference type="Gene3D" id="3.40.109.10">
    <property type="entry name" value="NADH Oxidase"/>
    <property type="match status" value="1"/>
</dbReference>
<evidence type="ECO:0000259" key="1">
    <source>
        <dbReference type="Pfam" id="PF00881"/>
    </source>
</evidence>
<reference evidence="3 5" key="5">
    <citation type="journal article" date="2023" name="Int. J. Syst. Evol. Microbiol.">
        <title>Sellimonas catena sp. nov., isolated from human faeces.</title>
        <authorList>
            <person name="Hisatomi A."/>
            <person name="Ohkuma M."/>
            <person name="Sakamoto M."/>
        </authorList>
    </citation>
    <scope>NUCLEOTIDE SEQUENCE</scope>
    <source>
        <strain evidence="2 5">12EGH17</strain>
        <strain evidence="3">18CBH55</strain>
    </source>
</reference>
<dbReference type="GO" id="GO:0016491">
    <property type="term" value="F:oxidoreductase activity"/>
    <property type="evidence" value="ECO:0007669"/>
    <property type="project" value="InterPro"/>
</dbReference>
<dbReference type="SUPFAM" id="SSF55469">
    <property type="entry name" value="FMN-dependent nitroreductase-like"/>
    <property type="match status" value="1"/>
</dbReference>
<protein>
    <submittedName>
        <fullName evidence="3">Nitroreductase</fullName>
    </submittedName>
</protein>
<gene>
    <name evidence="2" type="ORF">Selli1_06360</name>
    <name evidence="3" type="ORF">Selli2_14850</name>
</gene>
<dbReference type="InterPro" id="IPR029479">
    <property type="entry name" value="Nitroreductase"/>
</dbReference>
<dbReference type="Proteomes" id="UP001145145">
    <property type="component" value="Unassembled WGS sequence"/>
</dbReference>
<proteinExistence type="predicted"/>
<dbReference type="InterPro" id="IPR000415">
    <property type="entry name" value="Nitroreductase-like"/>
</dbReference>
<reference evidence="3" key="3">
    <citation type="submission" date="2022-11" db="EMBL/GenBank/DDBJ databases">
        <title>Draft genome sequence of Sellimonas catena strain 18CBH55.</title>
        <authorList>
            <person name="Atsushi H."/>
            <person name="Moriya O."/>
            <person name="Mitsuo S."/>
        </authorList>
    </citation>
    <scope>NUCLEOTIDE SEQUENCE</scope>
    <source>
        <strain evidence="3">18CBH55</strain>
    </source>
</reference>
<dbReference type="EMBL" id="BSCH01000008">
    <property type="protein sequence ID" value="GLG90058.1"/>
    <property type="molecule type" value="Genomic_DNA"/>
</dbReference>
<dbReference type="PANTHER" id="PTHR23026">
    <property type="entry name" value="NADPH NITROREDUCTASE"/>
    <property type="match status" value="1"/>
</dbReference>
<reference evidence="2" key="2">
    <citation type="submission" date="2022-11" db="EMBL/GenBank/DDBJ databases">
        <title>Draft genome sequence of Sellimonas catena strain 12EGH17.</title>
        <authorList>
            <person name="Atsushi H."/>
            <person name="Moriya O."/>
            <person name="Mitsuo S."/>
        </authorList>
    </citation>
    <scope>NUCLEOTIDE SEQUENCE</scope>
    <source>
        <strain evidence="2">12EGH17</strain>
    </source>
</reference>
<reference evidence="3" key="4">
    <citation type="submission" date="2022-11" db="EMBL/GenBank/DDBJ databases">
        <title>Draft genome sequence of Sellimonas catena strain 18CBH55.</title>
        <authorList>
            <person name="Hisatomi A."/>
            <person name="Ohkuma M."/>
            <person name="Sakamoto M."/>
        </authorList>
    </citation>
    <scope>NUCLEOTIDE SEQUENCE</scope>
    <source>
        <strain evidence="3">18CBH55</strain>
    </source>
</reference>
<dbReference type="PANTHER" id="PTHR23026:SF117">
    <property type="entry name" value="NITROREDUCTASE"/>
    <property type="match status" value="1"/>
</dbReference>